<keyword evidence="3" id="KW-1003">Cell membrane</keyword>
<feature type="transmembrane region" description="Helical" evidence="7">
    <location>
        <begin position="392"/>
        <end position="413"/>
    </location>
</feature>
<dbReference type="Pfam" id="PF09335">
    <property type="entry name" value="VTT_dom"/>
    <property type="match status" value="1"/>
</dbReference>
<reference evidence="10 11" key="1">
    <citation type="submission" date="2016-12" db="EMBL/GenBank/DDBJ databases">
        <authorList>
            <person name="Song W.-J."/>
            <person name="Kurnit D.M."/>
        </authorList>
    </citation>
    <scope>NUCLEOTIDE SEQUENCE [LARGE SCALE GENOMIC DNA]</scope>
    <source>
        <strain evidence="10 11">175</strain>
    </source>
</reference>
<comment type="subcellular location">
    <subcellularLocation>
        <location evidence="1">Cell membrane</location>
        <topology evidence="1">Multi-pass membrane protein</topology>
    </subcellularLocation>
</comment>
<dbReference type="GO" id="GO:0005886">
    <property type="term" value="C:plasma membrane"/>
    <property type="evidence" value="ECO:0007669"/>
    <property type="project" value="UniProtKB-SubCell"/>
</dbReference>
<feature type="transmembrane region" description="Helical" evidence="7">
    <location>
        <begin position="241"/>
        <end position="259"/>
    </location>
</feature>
<dbReference type="PANTHER" id="PTHR30353">
    <property type="entry name" value="INNER MEMBRANE PROTEIN DEDA-RELATED"/>
    <property type="match status" value="1"/>
</dbReference>
<feature type="domain" description="LssY-like C-terminal" evidence="9">
    <location>
        <begin position="468"/>
        <end position="581"/>
    </location>
</feature>
<evidence type="ECO:0000256" key="2">
    <source>
        <dbReference type="ARBA" id="ARBA00010792"/>
    </source>
</evidence>
<evidence type="ECO:0000313" key="11">
    <source>
        <dbReference type="Proteomes" id="UP000192923"/>
    </source>
</evidence>
<sequence>MNLSELYGWIVQHPQLAGFVVFLTALAESLAVVGLLVPGVAMMFAAGALIGAGALGFGPVCAYAVAGAIVGDGLSFWLGRHYRGRLLSVWPFSRYPGMVERGMAFFRRHGGSGVLFGRFVGPVRAVIPLVAGMMDMPGRHFLTVNIVSALLWAPAYLLPGMAFGASMELAARITERLVALALVLLAALWSAAWLAKRLYGYCQPRAHGLILALFDFGRGHPWLGRLTIPLVDPSRRDYPGLALWAVLLGGTAFLLCWWWPPGLWPVFLRAWRNPWADYALTVCAGLGGVPALSALGLGVGAILWRAGGRSAAGHWLVGLGFAVGLGWVCRALFPAPRLDAEALNAVVAYGFLAVLLAERVGPGWHWPVYSAAALLVAAVAFARLYAGTGDALAVGFGLALGAAWLAVLGVAYRRHRGAVPPPAGFAWRVALVLAVILAGLWHGHSLAEFARPAAWTAVDAADWLAWRWRDLPSHRARIFGHPDQSLAVQWAAPLVDIRADLVRDGWRVARSWESGTALEVLNPDTDIAALPVLPHFNQAEPDALRMVKPVSGGRWLIARFWPSGWEARGVPIWLGGVAFLEARAWFGLLRFAEERPGGNDAPTLFETGLRTRHGGVVRAAEGGRSVVLIPP</sequence>
<dbReference type="InterPro" id="IPR032816">
    <property type="entry name" value="VTT_dom"/>
</dbReference>
<evidence type="ECO:0000256" key="4">
    <source>
        <dbReference type="ARBA" id="ARBA00022692"/>
    </source>
</evidence>
<dbReference type="InterPro" id="IPR032818">
    <property type="entry name" value="DedA-like"/>
</dbReference>
<evidence type="ECO:0000259" key="8">
    <source>
        <dbReference type="Pfam" id="PF09335"/>
    </source>
</evidence>
<keyword evidence="11" id="KW-1185">Reference proteome</keyword>
<dbReference type="PANTHER" id="PTHR30353:SF15">
    <property type="entry name" value="INNER MEMBRANE PROTEIN YABI"/>
    <property type="match status" value="1"/>
</dbReference>
<evidence type="ECO:0000313" key="10">
    <source>
        <dbReference type="EMBL" id="SMF95617.1"/>
    </source>
</evidence>
<feature type="transmembrane region" description="Helical" evidence="7">
    <location>
        <begin position="342"/>
        <end position="361"/>
    </location>
</feature>
<keyword evidence="6 7" id="KW-0472">Membrane</keyword>
<evidence type="ECO:0000256" key="7">
    <source>
        <dbReference type="SAM" id="Phobius"/>
    </source>
</evidence>
<feature type="transmembrane region" description="Helical" evidence="7">
    <location>
        <begin position="368"/>
        <end position="386"/>
    </location>
</feature>
<evidence type="ECO:0000256" key="1">
    <source>
        <dbReference type="ARBA" id="ARBA00004651"/>
    </source>
</evidence>
<keyword evidence="4 7" id="KW-0812">Transmembrane</keyword>
<feature type="domain" description="VTT" evidence="8">
    <location>
        <begin position="37"/>
        <end position="160"/>
    </location>
</feature>
<dbReference type="InterPro" id="IPR025902">
    <property type="entry name" value="LssY-like-C_dom"/>
</dbReference>
<feature type="transmembrane region" description="Helical" evidence="7">
    <location>
        <begin position="425"/>
        <end position="443"/>
    </location>
</feature>
<gene>
    <name evidence="10" type="ORF">SAMN02949497_2982</name>
</gene>
<evidence type="ECO:0000256" key="3">
    <source>
        <dbReference type="ARBA" id="ARBA00022475"/>
    </source>
</evidence>
<dbReference type="Pfam" id="PF14067">
    <property type="entry name" value="LssY_C"/>
    <property type="match status" value="1"/>
</dbReference>
<dbReference type="Proteomes" id="UP000192923">
    <property type="component" value="Unassembled WGS sequence"/>
</dbReference>
<dbReference type="RefSeq" id="WP_085213989.1">
    <property type="nucleotide sequence ID" value="NZ_FXAM01000001.1"/>
</dbReference>
<feature type="transmembrane region" description="Helical" evidence="7">
    <location>
        <begin position="142"/>
        <end position="165"/>
    </location>
</feature>
<evidence type="ECO:0000256" key="6">
    <source>
        <dbReference type="ARBA" id="ARBA00023136"/>
    </source>
</evidence>
<name>A0A1Y6CZ23_9GAMM</name>
<dbReference type="AlphaFoldDB" id="A0A1Y6CZ23"/>
<feature type="transmembrane region" description="Helical" evidence="7">
    <location>
        <begin position="279"/>
        <end position="304"/>
    </location>
</feature>
<evidence type="ECO:0000259" key="9">
    <source>
        <dbReference type="Pfam" id="PF14067"/>
    </source>
</evidence>
<feature type="transmembrane region" description="Helical" evidence="7">
    <location>
        <begin position="177"/>
        <end position="195"/>
    </location>
</feature>
<comment type="similarity">
    <text evidence="2">Belongs to the DedA family.</text>
</comment>
<dbReference type="EMBL" id="FXAM01000001">
    <property type="protein sequence ID" value="SMF95617.1"/>
    <property type="molecule type" value="Genomic_DNA"/>
</dbReference>
<proteinExistence type="inferred from homology"/>
<accession>A0A1Y6CZ23</accession>
<organism evidence="10 11">
    <name type="scientific">Methylomagnum ishizawai</name>
    <dbReference type="NCBI Taxonomy" id="1760988"/>
    <lineage>
        <taxon>Bacteria</taxon>
        <taxon>Pseudomonadati</taxon>
        <taxon>Pseudomonadota</taxon>
        <taxon>Gammaproteobacteria</taxon>
        <taxon>Methylococcales</taxon>
        <taxon>Methylococcaceae</taxon>
        <taxon>Methylomagnum</taxon>
    </lineage>
</organism>
<keyword evidence="5 7" id="KW-1133">Transmembrane helix</keyword>
<feature type="transmembrane region" description="Helical" evidence="7">
    <location>
        <begin position="316"/>
        <end position="336"/>
    </location>
</feature>
<dbReference type="STRING" id="1760988.SAMN02949497_2982"/>
<evidence type="ECO:0000256" key="5">
    <source>
        <dbReference type="ARBA" id="ARBA00022989"/>
    </source>
</evidence>
<protein>
    <submittedName>
        <fullName evidence="10">LssY C-terminus</fullName>
    </submittedName>
</protein>
<dbReference type="OrthoDB" id="9780918at2"/>